<feature type="compositionally biased region" description="Basic and acidic residues" evidence="1">
    <location>
        <begin position="71"/>
        <end position="87"/>
    </location>
</feature>
<evidence type="ECO:0000313" key="2">
    <source>
        <dbReference type="EMBL" id="MCM6762810.1"/>
    </source>
</evidence>
<evidence type="ECO:0000256" key="1">
    <source>
        <dbReference type="SAM" id="MobiDB-lite"/>
    </source>
</evidence>
<gene>
    <name evidence="2" type="ORF">NB037_10320</name>
</gene>
<dbReference type="EMBL" id="JAMRYM010000038">
    <property type="protein sequence ID" value="MCM6762810.1"/>
    <property type="molecule type" value="Genomic_DNA"/>
</dbReference>
<accession>A0A9X2DX88</accession>
<dbReference type="AlphaFoldDB" id="A0A9X2DX88"/>
<name>A0A9X2DX88_9MICO</name>
<keyword evidence="3" id="KW-1185">Reference proteome</keyword>
<feature type="region of interest" description="Disordered" evidence="1">
    <location>
        <begin position="34"/>
        <end position="119"/>
    </location>
</feature>
<comment type="caution">
    <text evidence="2">The sequence shown here is derived from an EMBL/GenBank/DDBJ whole genome shotgun (WGS) entry which is preliminary data.</text>
</comment>
<dbReference type="Proteomes" id="UP001155240">
    <property type="component" value="Unassembled WGS sequence"/>
</dbReference>
<feature type="compositionally biased region" description="Acidic residues" evidence="1">
    <location>
        <begin position="91"/>
        <end position="113"/>
    </location>
</feature>
<organism evidence="2 3">
    <name type="scientific">Rathayibacter rubneri</name>
    <dbReference type="NCBI Taxonomy" id="2950106"/>
    <lineage>
        <taxon>Bacteria</taxon>
        <taxon>Bacillati</taxon>
        <taxon>Actinomycetota</taxon>
        <taxon>Actinomycetes</taxon>
        <taxon>Micrococcales</taxon>
        <taxon>Microbacteriaceae</taxon>
        <taxon>Rathayibacter</taxon>
    </lineage>
</organism>
<proteinExistence type="predicted"/>
<reference evidence="2" key="1">
    <citation type="submission" date="2022-06" db="EMBL/GenBank/DDBJ databases">
        <title>Whole genome shotgun sequencing (WGS) of Rathayibacter sp. ZW T2_19, isolated from stored onions (Allium cepa).</title>
        <authorList>
            <person name="Stoll D.A."/>
            <person name="Huch M."/>
        </authorList>
    </citation>
    <scope>NUCLEOTIDE SEQUENCE</scope>
    <source>
        <strain evidence="2">ZW T2_19</strain>
    </source>
</reference>
<sequence length="119" mass="12550">MLRLLRSSVRALRHRVVTRAADAGALALAAALDRAEAHDPRSRALASHPATPSVNGGAGSGARAVAWNPDRTIRHDRKEDPMTDKTTPDAPDTETVDPDTVDPETATDPEGDPVENPSG</sequence>
<dbReference type="RefSeq" id="WP_251945570.1">
    <property type="nucleotide sequence ID" value="NZ_JAMRYM010000038.1"/>
</dbReference>
<protein>
    <submittedName>
        <fullName evidence="2">Uncharacterized protein</fullName>
    </submittedName>
</protein>
<evidence type="ECO:0000313" key="3">
    <source>
        <dbReference type="Proteomes" id="UP001155240"/>
    </source>
</evidence>